<dbReference type="AlphaFoldDB" id="A0A3R7SKP6"/>
<gene>
    <name evidence="2" type="ORF">C7M84_017102</name>
</gene>
<dbReference type="Proteomes" id="UP000283509">
    <property type="component" value="Unassembled WGS sequence"/>
</dbReference>
<feature type="region of interest" description="Disordered" evidence="1">
    <location>
        <begin position="239"/>
        <end position="303"/>
    </location>
</feature>
<reference evidence="2 3" key="1">
    <citation type="submission" date="2018-04" db="EMBL/GenBank/DDBJ databases">
        <authorList>
            <person name="Zhang X."/>
            <person name="Yuan J."/>
            <person name="Li F."/>
            <person name="Xiang J."/>
        </authorList>
    </citation>
    <scope>NUCLEOTIDE SEQUENCE [LARGE SCALE GENOMIC DNA]</scope>
    <source>
        <tissue evidence="2">Muscle</tissue>
    </source>
</reference>
<name>A0A3R7SKP6_PENVA</name>
<feature type="region of interest" description="Disordered" evidence="1">
    <location>
        <begin position="1"/>
        <end position="24"/>
    </location>
</feature>
<protein>
    <submittedName>
        <fullName evidence="2">Uncharacterized protein</fullName>
    </submittedName>
</protein>
<feature type="compositionally biased region" description="Low complexity" evidence="1">
    <location>
        <begin position="1"/>
        <end position="14"/>
    </location>
</feature>
<evidence type="ECO:0000313" key="3">
    <source>
        <dbReference type="Proteomes" id="UP000283509"/>
    </source>
</evidence>
<sequence length="392" mass="40132">MSNAPPSISGVASSGVGGHRQRGGQEVTRNLLVTHAQASADPASPLPHLSLPPVPRCLSARSSSVASSGCSSGCSGGQRFTKQTFSCGGSGCGGCSGSGCVQPPLSVSGQYWWEGDDSPFKVPPGHRVTNVDSSCGGAGCTASVTTCGGSGCPPAHSQRPQNPQPQRPSFNPAPPAPQPPRTPRPVSATNLVMPPMGICPASFVCVHWQLCRDGFVITDGTGAINKQIKEIPAQVSSRYRSCGHEHAPVPSSGGYASPTVPQNPLRPAPQPPARPPRPNANNGFNSQPTVPNVPISNPIGLVSPPSPQPMGMMGGMMGGMMPMVGGTCSAGTYCVAPNQCNPYTASFITDPTQLMAVWPDAPRCRSCPASCPALDKSKMASVVNKPTLAPVV</sequence>
<reference evidence="2 3" key="2">
    <citation type="submission" date="2019-01" db="EMBL/GenBank/DDBJ databases">
        <title>The decoding of complex shrimp genome reveals the adaptation for benthos swimmer, frequently molting mechanism and breeding impact on genome.</title>
        <authorList>
            <person name="Sun Y."/>
            <person name="Gao Y."/>
            <person name="Yu Y."/>
        </authorList>
    </citation>
    <scope>NUCLEOTIDE SEQUENCE [LARGE SCALE GENOMIC DNA]</scope>
    <source>
        <tissue evidence="2">Muscle</tissue>
    </source>
</reference>
<feature type="compositionally biased region" description="Pro residues" evidence="1">
    <location>
        <begin position="162"/>
        <end position="183"/>
    </location>
</feature>
<dbReference type="EMBL" id="QCYY01003165">
    <property type="protein sequence ID" value="ROT64943.1"/>
    <property type="molecule type" value="Genomic_DNA"/>
</dbReference>
<evidence type="ECO:0000313" key="2">
    <source>
        <dbReference type="EMBL" id="ROT64943.1"/>
    </source>
</evidence>
<proteinExistence type="predicted"/>
<feature type="compositionally biased region" description="Pro residues" evidence="1">
    <location>
        <begin position="264"/>
        <end position="278"/>
    </location>
</feature>
<dbReference type="OrthoDB" id="6377526at2759"/>
<evidence type="ECO:0000256" key="1">
    <source>
        <dbReference type="SAM" id="MobiDB-lite"/>
    </source>
</evidence>
<organism evidence="2 3">
    <name type="scientific">Penaeus vannamei</name>
    <name type="common">Whiteleg shrimp</name>
    <name type="synonym">Litopenaeus vannamei</name>
    <dbReference type="NCBI Taxonomy" id="6689"/>
    <lineage>
        <taxon>Eukaryota</taxon>
        <taxon>Metazoa</taxon>
        <taxon>Ecdysozoa</taxon>
        <taxon>Arthropoda</taxon>
        <taxon>Crustacea</taxon>
        <taxon>Multicrustacea</taxon>
        <taxon>Malacostraca</taxon>
        <taxon>Eumalacostraca</taxon>
        <taxon>Eucarida</taxon>
        <taxon>Decapoda</taxon>
        <taxon>Dendrobranchiata</taxon>
        <taxon>Penaeoidea</taxon>
        <taxon>Penaeidae</taxon>
        <taxon>Penaeus</taxon>
    </lineage>
</organism>
<keyword evidence="3" id="KW-1185">Reference proteome</keyword>
<comment type="caution">
    <text evidence="2">The sequence shown here is derived from an EMBL/GenBank/DDBJ whole genome shotgun (WGS) entry which is preliminary data.</text>
</comment>
<accession>A0A3R7SKP6</accession>
<feature type="region of interest" description="Disordered" evidence="1">
    <location>
        <begin position="152"/>
        <end position="189"/>
    </location>
</feature>